<keyword evidence="4" id="KW-0067">ATP-binding</keyword>
<dbReference type="InterPro" id="IPR027417">
    <property type="entry name" value="P-loop_NTPase"/>
</dbReference>
<feature type="transmembrane region" description="Helical" evidence="7">
    <location>
        <begin position="12"/>
        <end position="38"/>
    </location>
</feature>
<evidence type="ECO:0000313" key="10">
    <source>
        <dbReference type="EMBL" id="APU16678.1"/>
    </source>
</evidence>
<dbReference type="PROSITE" id="PS50893">
    <property type="entry name" value="ABC_TRANSPORTER_2"/>
    <property type="match status" value="1"/>
</dbReference>
<feature type="transmembrane region" description="Helical" evidence="7">
    <location>
        <begin position="150"/>
        <end position="171"/>
    </location>
</feature>
<dbReference type="NCBIfam" id="TIGR02868">
    <property type="entry name" value="CydC"/>
    <property type="match status" value="1"/>
</dbReference>
<dbReference type="InterPro" id="IPR039421">
    <property type="entry name" value="Type_1_exporter"/>
</dbReference>
<comment type="subcellular location">
    <subcellularLocation>
        <location evidence="1">Cell membrane</location>
        <topology evidence="1">Multi-pass membrane protein</topology>
    </subcellularLocation>
</comment>
<dbReference type="GO" id="GO:0005886">
    <property type="term" value="C:plasma membrane"/>
    <property type="evidence" value="ECO:0007669"/>
    <property type="project" value="UniProtKB-SubCell"/>
</dbReference>
<evidence type="ECO:0000259" key="9">
    <source>
        <dbReference type="PROSITE" id="PS50929"/>
    </source>
</evidence>
<dbReference type="PANTHER" id="PTHR43394">
    <property type="entry name" value="ATP-DEPENDENT PERMEASE MDL1, MITOCHONDRIAL"/>
    <property type="match status" value="1"/>
</dbReference>
<dbReference type="GO" id="GO:0034775">
    <property type="term" value="P:glutathione transmembrane transport"/>
    <property type="evidence" value="ECO:0007669"/>
    <property type="project" value="InterPro"/>
</dbReference>
<dbReference type="AlphaFoldDB" id="A0AAC9LF30"/>
<feature type="transmembrane region" description="Helical" evidence="7">
    <location>
        <begin position="119"/>
        <end position="144"/>
    </location>
</feature>
<dbReference type="RefSeq" id="WP_157434403.1">
    <property type="nucleotide sequence ID" value="NZ_CP016076.1"/>
</dbReference>
<evidence type="ECO:0000256" key="6">
    <source>
        <dbReference type="ARBA" id="ARBA00023136"/>
    </source>
</evidence>
<dbReference type="SUPFAM" id="SSF52540">
    <property type="entry name" value="P-loop containing nucleoside triphosphate hydrolases"/>
    <property type="match status" value="1"/>
</dbReference>
<dbReference type="PANTHER" id="PTHR43394:SF1">
    <property type="entry name" value="ATP-BINDING CASSETTE SUB-FAMILY B MEMBER 10, MITOCHONDRIAL"/>
    <property type="match status" value="1"/>
</dbReference>
<evidence type="ECO:0000256" key="1">
    <source>
        <dbReference type="ARBA" id="ARBA00004651"/>
    </source>
</evidence>
<dbReference type="InterPro" id="IPR014223">
    <property type="entry name" value="ABC_CydC/D"/>
</dbReference>
<evidence type="ECO:0000256" key="5">
    <source>
        <dbReference type="ARBA" id="ARBA00022989"/>
    </source>
</evidence>
<feature type="transmembrane region" description="Helical" evidence="7">
    <location>
        <begin position="226"/>
        <end position="254"/>
    </location>
</feature>
<gene>
    <name evidence="10" type="ORF">UA74_23300</name>
</gene>
<dbReference type="PROSITE" id="PS50929">
    <property type="entry name" value="ABC_TM1F"/>
    <property type="match status" value="1"/>
</dbReference>
<keyword evidence="5 7" id="KW-1133">Transmembrane helix</keyword>
<dbReference type="Gene3D" id="3.40.50.300">
    <property type="entry name" value="P-loop containing nucleotide triphosphate hydrolases"/>
    <property type="match status" value="1"/>
</dbReference>
<dbReference type="SUPFAM" id="SSF90123">
    <property type="entry name" value="ABC transporter transmembrane region"/>
    <property type="match status" value="1"/>
</dbReference>
<reference evidence="11" key="1">
    <citation type="submission" date="2016-06" db="EMBL/GenBank/DDBJ databases">
        <title>Complete genome sequence of Actinoalloteichus fjordicus DSM 46855 (=ADI127-17), type strain of the new species Actinoalloteichus fjordicus.</title>
        <authorList>
            <person name="Ruckert C."/>
            <person name="Nouioui I."/>
            <person name="Willmese J."/>
            <person name="van Wezel G."/>
            <person name="Klenk H.-P."/>
            <person name="Kalinowski J."/>
            <person name="Zotchev S.B."/>
        </authorList>
    </citation>
    <scope>NUCLEOTIDE SEQUENCE [LARGE SCALE GENOMIC DNA]</scope>
    <source>
        <strain evidence="11">ADI127-7</strain>
    </source>
</reference>
<evidence type="ECO:0000259" key="8">
    <source>
        <dbReference type="PROSITE" id="PS50893"/>
    </source>
</evidence>
<keyword evidence="6 7" id="KW-0472">Membrane</keyword>
<accession>A0AAC9LF30</accession>
<dbReference type="GO" id="GO:0016887">
    <property type="term" value="F:ATP hydrolysis activity"/>
    <property type="evidence" value="ECO:0007669"/>
    <property type="project" value="InterPro"/>
</dbReference>
<name>A0AAC9LF30_9PSEU</name>
<keyword evidence="3" id="KW-0547">Nucleotide-binding</keyword>
<sequence>MIEILRTARTWRLLFAALAGIAAEVCAVALTATAAWLITRAAEQPPLAALGSAVVAVRAFAIFRGGFRYVERLAGHDVALRAVARLRSRVYQAVVRGAVRRDGDALTSMVADVDGVQDLLLRVLLPAVSAAAVGGGSVVVFLVLLPEAAVPLVAGLLLAGMVIPVCAALALRRAGAKVARARAALAEHALDLVDGARELAAFGATARAGAEADRRLARVSALERRAAAVTTTATAACLIVQGGSAVLVALAALRSGADEVLVAVLALTALAAFETVGPLVEAAHRFVELLPSTRRVAALLRTPAASPPRGAAPPTAGVTVTDLWARYPDAARPALAGVSLHVEPGRSTAVVGASGAGKSTLLDVLAGQVEPAAGVVTTPESRSMTQDAHVFHTTVRANLLLARPDADEEALRTAAARTGLLPVIEALPQGWDTVVGEGGHGLSGGQRQRLLLARALLADPPLLLLDEPTEGLDGAAADTVLAAVLAARTGRLTIVVTHRAECLDMFDAVAVLDEGLLVAHGPHEELVGRDAAYREVFAAFGPAVATG</sequence>
<feature type="transmembrane region" description="Helical" evidence="7">
    <location>
        <begin position="44"/>
        <end position="63"/>
    </location>
</feature>
<dbReference type="Pfam" id="PF00005">
    <property type="entry name" value="ABC_tran"/>
    <property type="match status" value="1"/>
</dbReference>
<keyword evidence="11" id="KW-1185">Reference proteome</keyword>
<dbReference type="Proteomes" id="UP000185511">
    <property type="component" value="Chromosome"/>
</dbReference>
<evidence type="ECO:0000256" key="4">
    <source>
        <dbReference type="ARBA" id="ARBA00022840"/>
    </source>
</evidence>
<dbReference type="KEGG" id="acad:UA74_23300"/>
<evidence type="ECO:0000256" key="2">
    <source>
        <dbReference type="ARBA" id="ARBA00022692"/>
    </source>
</evidence>
<organism evidence="10 11">
    <name type="scientific">Actinoalloteichus fjordicus</name>
    <dbReference type="NCBI Taxonomy" id="1612552"/>
    <lineage>
        <taxon>Bacteria</taxon>
        <taxon>Bacillati</taxon>
        <taxon>Actinomycetota</taxon>
        <taxon>Actinomycetes</taxon>
        <taxon>Pseudonocardiales</taxon>
        <taxon>Pseudonocardiaceae</taxon>
        <taxon>Actinoalloteichus</taxon>
    </lineage>
</organism>
<feature type="domain" description="ABC transmembrane type-1" evidence="9">
    <location>
        <begin position="14"/>
        <end position="289"/>
    </location>
</feature>
<dbReference type="InterPro" id="IPR017871">
    <property type="entry name" value="ABC_transporter-like_CS"/>
</dbReference>
<dbReference type="GO" id="GO:0015421">
    <property type="term" value="F:ABC-type oligopeptide transporter activity"/>
    <property type="evidence" value="ECO:0007669"/>
    <property type="project" value="TreeGrafter"/>
</dbReference>
<evidence type="ECO:0000256" key="7">
    <source>
        <dbReference type="SAM" id="Phobius"/>
    </source>
</evidence>
<feature type="domain" description="ABC transporter" evidence="8">
    <location>
        <begin position="318"/>
        <end position="539"/>
    </location>
</feature>
<dbReference type="InterPro" id="IPR011527">
    <property type="entry name" value="ABC1_TM_dom"/>
</dbReference>
<dbReference type="InterPro" id="IPR003593">
    <property type="entry name" value="AAA+_ATPase"/>
</dbReference>
<keyword evidence="2 7" id="KW-0812">Transmembrane</keyword>
<dbReference type="GO" id="GO:0005524">
    <property type="term" value="F:ATP binding"/>
    <property type="evidence" value="ECO:0007669"/>
    <property type="project" value="UniProtKB-KW"/>
</dbReference>
<dbReference type="InterPro" id="IPR003439">
    <property type="entry name" value="ABC_transporter-like_ATP-bd"/>
</dbReference>
<evidence type="ECO:0000256" key="3">
    <source>
        <dbReference type="ARBA" id="ARBA00022741"/>
    </source>
</evidence>
<dbReference type="PROSITE" id="PS00211">
    <property type="entry name" value="ABC_TRANSPORTER_1"/>
    <property type="match status" value="1"/>
</dbReference>
<protein>
    <submittedName>
        <fullName evidence="10">Cysteine ABC transporter permease/ATP-binding protein CydC</fullName>
    </submittedName>
</protein>
<dbReference type="SMART" id="SM00382">
    <property type="entry name" value="AAA"/>
    <property type="match status" value="1"/>
</dbReference>
<dbReference type="GO" id="GO:0045454">
    <property type="term" value="P:cell redox homeostasis"/>
    <property type="evidence" value="ECO:0007669"/>
    <property type="project" value="InterPro"/>
</dbReference>
<dbReference type="InterPro" id="IPR036640">
    <property type="entry name" value="ABC1_TM_sf"/>
</dbReference>
<dbReference type="Gene3D" id="1.20.1560.10">
    <property type="entry name" value="ABC transporter type 1, transmembrane domain"/>
    <property type="match status" value="1"/>
</dbReference>
<dbReference type="EMBL" id="CP016076">
    <property type="protein sequence ID" value="APU16678.1"/>
    <property type="molecule type" value="Genomic_DNA"/>
</dbReference>
<evidence type="ECO:0000313" key="11">
    <source>
        <dbReference type="Proteomes" id="UP000185511"/>
    </source>
</evidence>
<proteinExistence type="predicted"/>
<dbReference type="Pfam" id="PF00664">
    <property type="entry name" value="ABC_membrane"/>
    <property type="match status" value="1"/>
</dbReference>